<keyword evidence="2" id="KW-1185">Reference proteome</keyword>
<feature type="non-terminal residue" evidence="1">
    <location>
        <position position="1"/>
    </location>
</feature>
<dbReference type="EMBL" id="CP090041">
    <property type="protein sequence ID" value="UPL03847.1"/>
    <property type="molecule type" value="Genomic_DNA"/>
</dbReference>
<evidence type="ECO:0000313" key="1">
    <source>
        <dbReference type="EMBL" id="UPL03847.1"/>
    </source>
</evidence>
<gene>
    <name evidence="1" type="ORF">LCI18_014781</name>
</gene>
<name>A0ACD3ZRX9_FUSSC</name>
<dbReference type="Proteomes" id="UP000830768">
    <property type="component" value="Chromosome 13"/>
</dbReference>
<protein>
    <submittedName>
        <fullName evidence="1">Uncharacterized protein</fullName>
    </submittedName>
</protein>
<evidence type="ECO:0000313" key="2">
    <source>
        <dbReference type="Proteomes" id="UP000830768"/>
    </source>
</evidence>
<sequence>MRDCQCVILKEGVCTPPVRGRKPDIFATLAALEHIHNPDLVLRPRMEATVSELISSTIKSLEEGMHCHKDVEDDNGLREAFHEAGRGLSFVNQALQAAQGNSAREPQSAMNPLRVCNTRANISASIFKAVAQAPKTLRFEGYKEAVRQEGKGQTVEVFVVEMMQN</sequence>
<proteinExistence type="predicted"/>
<reference evidence="1" key="1">
    <citation type="submission" date="2021-11" db="EMBL/GenBank/DDBJ databases">
        <title>Fusarium solani-melongenae Genome sequencing and assembly.</title>
        <authorList>
            <person name="Xie S."/>
            <person name="Huang L."/>
            <person name="Zhang X."/>
        </authorList>
    </citation>
    <scope>NUCLEOTIDE SEQUENCE</scope>
    <source>
        <strain evidence="1">CRI 24-3</strain>
    </source>
</reference>
<organism evidence="1 2">
    <name type="scientific">Fusarium solani subsp. cucurbitae</name>
    <name type="common">Neocosmosporum cucurbitae</name>
    <dbReference type="NCBI Taxonomy" id="2747967"/>
    <lineage>
        <taxon>Eukaryota</taxon>
        <taxon>Fungi</taxon>
        <taxon>Dikarya</taxon>
        <taxon>Ascomycota</taxon>
        <taxon>Pezizomycotina</taxon>
        <taxon>Sordariomycetes</taxon>
        <taxon>Hypocreomycetidae</taxon>
        <taxon>Hypocreales</taxon>
        <taxon>Nectriaceae</taxon>
        <taxon>Fusarium</taxon>
        <taxon>Fusarium solani species complex</taxon>
    </lineage>
</organism>
<accession>A0ACD3ZRX9</accession>